<evidence type="ECO:0000313" key="3">
    <source>
        <dbReference type="EMBL" id="TDH58451.1"/>
    </source>
</evidence>
<keyword evidence="4" id="KW-1185">Reference proteome</keyword>
<protein>
    <submittedName>
        <fullName evidence="3">Tripartite tricarboxylate transporter substrate binding protein</fullName>
    </submittedName>
</protein>
<dbReference type="InterPro" id="IPR006311">
    <property type="entry name" value="TAT_signal"/>
</dbReference>
<dbReference type="Pfam" id="PF03401">
    <property type="entry name" value="TctC"/>
    <property type="match status" value="1"/>
</dbReference>
<dbReference type="CDD" id="cd07012">
    <property type="entry name" value="PBP2_Bug_TTT"/>
    <property type="match status" value="1"/>
</dbReference>
<dbReference type="Gene3D" id="3.40.190.150">
    <property type="entry name" value="Bordetella uptake gene, domain 1"/>
    <property type="match status" value="1"/>
</dbReference>
<dbReference type="Gene3D" id="3.40.190.10">
    <property type="entry name" value="Periplasmic binding protein-like II"/>
    <property type="match status" value="1"/>
</dbReference>
<organism evidence="3 4">
    <name type="scientific">Dankookia rubra</name>
    <dbReference type="NCBI Taxonomy" id="1442381"/>
    <lineage>
        <taxon>Bacteria</taxon>
        <taxon>Pseudomonadati</taxon>
        <taxon>Pseudomonadota</taxon>
        <taxon>Alphaproteobacteria</taxon>
        <taxon>Acetobacterales</taxon>
        <taxon>Roseomonadaceae</taxon>
        <taxon>Dankookia</taxon>
    </lineage>
</organism>
<dbReference type="AlphaFoldDB" id="A0A4R5Q841"/>
<keyword evidence="2" id="KW-0732">Signal</keyword>
<feature type="signal peptide" evidence="2">
    <location>
        <begin position="1"/>
        <end position="21"/>
    </location>
</feature>
<name>A0A4R5Q841_9PROT</name>
<accession>A0A4R5Q841</accession>
<dbReference type="Proteomes" id="UP000295096">
    <property type="component" value="Unassembled WGS sequence"/>
</dbReference>
<feature type="chain" id="PRO_5020653599" evidence="2">
    <location>
        <begin position="22"/>
        <end position="323"/>
    </location>
</feature>
<dbReference type="PANTHER" id="PTHR42928">
    <property type="entry name" value="TRICARBOXYLATE-BINDING PROTEIN"/>
    <property type="match status" value="1"/>
</dbReference>
<proteinExistence type="inferred from homology"/>
<evidence type="ECO:0000313" key="4">
    <source>
        <dbReference type="Proteomes" id="UP000295096"/>
    </source>
</evidence>
<dbReference type="OrthoDB" id="9780943at2"/>
<reference evidence="3 4" key="1">
    <citation type="journal article" date="2016" name="J. Microbiol.">
        <title>Dankookia rubra gen. nov., sp. nov., an alphaproteobacterium isolated from sediment of a shallow stream.</title>
        <authorList>
            <person name="Kim W.H."/>
            <person name="Kim D.H."/>
            <person name="Kang K."/>
            <person name="Ahn T.Y."/>
        </authorList>
    </citation>
    <scope>NUCLEOTIDE SEQUENCE [LARGE SCALE GENOMIC DNA]</scope>
    <source>
        <strain evidence="3 4">JCM30602</strain>
    </source>
</reference>
<comment type="similarity">
    <text evidence="1">Belongs to the UPF0065 (bug) family.</text>
</comment>
<dbReference type="PIRSF" id="PIRSF017082">
    <property type="entry name" value="YflP"/>
    <property type="match status" value="1"/>
</dbReference>
<evidence type="ECO:0000256" key="2">
    <source>
        <dbReference type="SAM" id="SignalP"/>
    </source>
</evidence>
<evidence type="ECO:0000256" key="1">
    <source>
        <dbReference type="ARBA" id="ARBA00006987"/>
    </source>
</evidence>
<dbReference type="RefSeq" id="WP_133292721.1">
    <property type="nucleotide sequence ID" value="NZ_SMSJ01000120.1"/>
</dbReference>
<gene>
    <name evidence="3" type="ORF">E2C06_32530</name>
</gene>
<sequence>MIHLTRRATLGLALAAGGAAAQPAWPDRPIRILAPYPPGGQTDLVSRWLAEQLRPAFPQPVLVENRAGAQGMIGTQAALAAPADGTTLLYVNASTTLINPVIHASPGYDTFRDMQPLVQFGTAALVLAVRPDRGIATLADLLAEARQRPAQLSYASFGIGSASHLYGAMLETVADVRMVHVPYRGSAPAVLDVVAGNAFVSINDEAVTVPQVKEGRLLPLAVTGPARIDTLPEVPTFVELGYRGGLELLGYNGLVLRAGTPPALVERLAAAILPVLRTPEGRAKIRELGLVPTSLGPAEFAAQMRADAPVWAAAARASGARVE</sequence>
<comment type="caution">
    <text evidence="3">The sequence shown here is derived from an EMBL/GenBank/DDBJ whole genome shotgun (WGS) entry which is preliminary data.</text>
</comment>
<dbReference type="EMBL" id="SMSJ01000120">
    <property type="protein sequence ID" value="TDH58451.1"/>
    <property type="molecule type" value="Genomic_DNA"/>
</dbReference>
<dbReference type="PANTHER" id="PTHR42928:SF5">
    <property type="entry name" value="BLR1237 PROTEIN"/>
    <property type="match status" value="1"/>
</dbReference>
<dbReference type="SUPFAM" id="SSF53850">
    <property type="entry name" value="Periplasmic binding protein-like II"/>
    <property type="match status" value="1"/>
</dbReference>
<dbReference type="PROSITE" id="PS51318">
    <property type="entry name" value="TAT"/>
    <property type="match status" value="1"/>
</dbReference>
<dbReference type="InterPro" id="IPR042100">
    <property type="entry name" value="Bug_dom1"/>
</dbReference>
<dbReference type="InterPro" id="IPR005064">
    <property type="entry name" value="BUG"/>
</dbReference>